<evidence type="ECO:0000256" key="1">
    <source>
        <dbReference type="SAM" id="Phobius"/>
    </source>
</evidence>
<dbReference type="Pfam" id="PF05975">
    <property type="entry name" value="EcsB"/>
    <property type="match status" value="1"/>
</dbReference>
<keyword evidence="1" id="KW-0812">Transmembrane</keyword>
<name>V6J336_9BACL</name>
<gene>
    <name evidence="2" type="ORF">P343_00325</name>
</gene>
<keyword evidence="1" id="KW-1133">Transmembrane helix</keyword>
<evidence type="ECO:0000313" key="2">
    <source>
        <dbReference type="EMBL" id="EST13651.1"/>
    </source>
</evidence>
<sequence>MLLLSSGGNFRTYLLEADKLFLIQKRGIIRQLKLRALFFSLVQNLVWITLIFLLALPILVQVFRFSVPSIIYLYLAFCSFKLIILTLKKYISRPLYQKIIVFFTIDILTILFSFVDPSVYGICGALFTLLLAYLQFRQASSIKGFIRELEIEDLEANKYIRFVMNFSIDVEKPPKTRSRKPLILFRKSKRMFKVRSKENGLLELVLKVFLRDGSVIRSYIQFIILTSIALCLLPLVIKWLMFAAFLFFLNLWLNLIFKRIMENEFLYVVPYDQKIEGPVWARFKRWIIIPSTVWTGGLILLLTVLKFM</sequence>
<keyword evidence="1" id="KW-0472">Membrane</keyword>
<dbReference type="RefSeq" id="WP_023508391.1">
    <property type="nucleotide sequence ID" value="NZ_AWTC01000001.1"/>
</dbReference>
<dbReference type="InterPro" id="IPR010288">
    <property type="entry name" value="EcsB_ABC"/>
</dbReference>
<accession>V6J336</accession>
<feature type="transmembrane region" description="Helical" evidence="1">
    <location>
        <begin position="36"/>
        <end position="59"/>
    </location>
</feature>
<proteinExistence type="predicted"/>
<protein>
    <submittedName>
        <fullName evidence="2">Uncharacterized protein</fullName>
    </submittedName>
</protein>
<feature type="transmembrane region" description="Helical" evidence="1">
    <location>
        <begin position="95"/>
        <end position="112"/>
    </location>
</feature>
<dbReference type="EMBL" id="AWTC01000001">
    <property type="protein sequence ID" value="EST13651.1"/>
    <property type="molecule type" value="Genomic_DNA"/>
</dbReference>
<dbReference type="OrthoDB" id="2448479at2"/>
<organism evidence="2 3">
    <name type="scientific">Sporolactobacillus laevolacticus DSM 442</name>
    <dbReference type="NCBI Taxonomy" id="1395513"/>
    <lineage>
        <taxon>Bacteria</taxon>
        <taxon>Bacillati</taxon>
        <taxon>Bacillota</taxon>
        <taxon>Bacilli</taxon>
        <taxon>Bacillales</taxon>
        <taxon>Sporolactobacillaceae</taxon>
        <taxon>Sporolactobacillus</taxon>
    </lineage>
</organism>
<reference evidence="2 3" key="1">
    <citation type="journal article" date="2013" name="Genome Announc.">
        <title>Genome Sequence of Sporolactobacillus laevolacticus DSM442, an Efficient Polymer-Grade D-Lactate Producer from Agricultural Waste Cottonseed as a Nitrogen Source.</title>
        <authorList>
            <person name="Wang H."/>
            <person name="Wang L."/>
            <person name="Ju J."/>
            <person name="Yu B."/>
            <person name="Ma Y."/>
        </authorList>
    </citation>
    <scope>NUCLEOTIDE SEQUENCE [LARGE SCALE GENOMIC DNA]</scope>
    <source>
        <strain evidence="2 3">DSM 442</strain>
    </source>
</reference>
<feature type="transmembrane region" description="Helical" evidence="1">
    <location>
        <begin position="65"/>
        <end position="83"/>
    </location>
</feature>
<feature type="transmembrane region" description="Helical" evidence="1">
    <location>
        <begin position="286"/>
        <end position="305"/>
    </location>
</feature>
<dbReference type="eggNOG" id="COG4473">
    <property type="taxonomic scope" value="Bacteria"/>
</dbReference>
<dbReference type="AlphaFoldDB" id="V6J336"/>
<dbReference type="PATRIC" id="fig|1395513.3.peg.67"/>
<keyword evidence="3" id="KW-1185">Reference proteome</keyword>
<dbReference type="GO" id="GO:0016020">
    <property type="term" value="C:membrane"/>
    <property type="evidence" value="ECO:0007669"/>
    <property type="project" value="InterPro"/>
</dbReference>
<comment type="caution">
    <text evidence="2">The sequence shown here is derived from an EMBL/GenBank/DDBJ whole genome shotgun (WGS) entry which is preliminary data.</text>
</comment>
<dbReference type="Proteomes" id="UP000018296">
    <property type="component" value="Unassembled WGS sequence"/>
</dbReference>
<evidence type="ECO:0000313" key="3">
    <source>
        <dbReference type="Proteomes" id="UP000018296"/>
    </source>
</evidence>
<feature type="transmembrane region" description="Helical" evidence="1">
    <location>
        <begin position="219"/>
        <end position="249"/>
    </location>
</feature>